<dbReference type="InterPro" id="IPR036236">
    <property type="entry name" value="Znf_C2H2_sf"/>
</dbReference>
<dbReference type="Gene3D" id="3.30.160.60">
    <property type="entry name" value="Classic Zinc Finger"/>
    <property type="match status" value="1"/>
</dbReference>
<dbReference type="HOGENOM" id="CLU_035625_0_1_1"/>
<dbReference type="GO" id="GO:0005634">
    <property type="term" value="C:nucleus"/>
    <property type="evidence" value="ECO:0007669"/>
    <property type="project" value="UniProtKB-ARBA"/>
</dbReference>
<keyword evidence="11" id="KW-1185">Reference proteome</keyword>
<dbReference type="PROSITE" id="PS00028">
    <property type="entry name" value="ZINC_FINGER_C2H2_1"/>
    <property type="match status" value="1"/>
</dbReference>
<dbReference type="SMART" id="SM00355">
    <property type="entry name" value="ZnF_C2H2"/>
    <property type="match status" value="1"/>
</dbReference>
<keyword evidence="1" id="KW-0479">Metal-binding</keyword>
<feature type="region of interest" description="Disordered" evidence="8">
    <location>
        <begin position="205"/>
        <end position="233"/>
    </location>
</feature>
<dbReference type="RefSeq" id="XP_022626690.1">
    <property type="nucleotide sequence ID" value="XM_022774611.1"/>
</dbReference>
<dbReference type="AlphaFoldDB" id="A0A0C7N4P5"/>
<sequence length="329" mass="37349">MIPVNDEEEDESMEVHHNTPTVQLPPISSFDHLLNDTRHSSSIRYISMSSEMRESRDPFLPELSPQAMLREHSVDVLRSPNFTMANNSPQNRNFENSMGLLITTNESDRPKAVTLPAMNVRTPHPAEELQPHLGLPAVNNDPAVLKCRENCLVCPEVYGTPKVYRSIHQRPGQKPHKCPTCDRSFARPNDIQRHQVRHLKEEIVSGYDPTRGPDDRYQSSESPYITTDDASPGNGLTTLLGKRAFRCPYNSVANEKRMDSAETGSALTTCHPTGIFSRRDTYKNHLKALHFKYPSGTRKRDRASVPGKCRHCEQEFNNVDEWLEKHVGK</sequence>
<gene>
    <name evidence="10" type="ORF">LALA0_S01e11100g</name>
</gene>
<feature type="compositionally biased region" description="Polar residues" evidence="8">
    <location>
        <begin position="219"/>
        <end position="233"/>
    </location>
</feature>
<feature type="compositionally biased region" description="Acidic residues" evidence="8">
    <location>
        <begin position="1"/>
        <end position="12"/>
    </location>
</feature>
<dbReference type="PROSITE" id="PS50157">
    <property type="entry name" value="ZINC_FINGER_C2H2_2"/>
    <property type="match status" value="1"/>
</dbReference>
<evidence type="ECO:0000313" key="10">
    <source>
        <dbReference type="EMBL" id="CEP60447.1"/>
    </source>
</evidence>
<feature type="domain" description="C2H2-type" evidence="9">
    <location>
        <begin position="176"/>
        <end position="203"/>
    </location>
</feature>
<dbReference type="OrthoDB" id="10018191at2759"/>
<evidence type="ECO:0000256" key="1">
    <source>
        <dbReference type="ARBA" id="ARBA00022723"/>
    </source>
</evidence>
<dbReference type="InterPro" id="IPR013087">
    <property type="entry name" value="Znf_C2H2_type"/>
</dbReference>
<evidence type="ECO:0000256" key="2">
    <source>
        <dbReference type="ARBA" id="ARBA00022737"/>
    </source>
</evidence>
<evidence type="ECO:0000313" key="11">
    <source>
        <dbReference type="Proteomes" id="UP000054304"/>
    </source>
</evidence>
<dbReference type="SUPFAM" id="SSF57667">
    <property type="entry name" value="beta-beta-alpha zinc fingers"/>
    <property type="match status" value="1"/>
</dbReference>
<evidence type="ECO:0000256" key="3">
    <source>
        <dbReference type="ARBA" id="ARBA00022771"/>
    </source>
</evidence>
<evidence type="ECO:0000256" key="5">
    <source>
        <dbReference type="ARBA" id="ARBA00038089"/>
    </source>
</evidence>
<evidence type="ECO:0000259" key="9">
    <source>
        <dbReference type="PROSITE" id="PS50157"/>
    </source>
</evidence>
<evidence type="ECO:0000256" key="6">
    <source>
        <dbReference type="ARBA" id="ARBA00039490"/>
    </source>
</evidence>
<evidence type="ECO:0000256" key="4">
    <source>
        <dbReference type="ARBA" id="ARBA00022833"/>
    </source>
</evidence>
<organism evidence="10 11">
    <name type="scientific">Lachancea lanzarotensis</name>
    <dbReference type="NCBI Taxonomy" id="1245769"/>
    <lineage>
        <taxon>Eukaryota</taxon>
        <taxon>Fungi</taxon>
        <taxon>Dikarya</taxon>
        <taxon>Ascomycota</taxon>
        <taxon>Saccharomycotina</taxon>
        <taxon>Saccharomycetes</taxon>
        <taxon>Saccharomycetales</taxon>
        <taxon>Saccharomycetaceae</taxon>
        <taxon>Lachancea</taxon>
    </lineage>
</organism>
<keyword evidence="2" id="KW-0677">Repeat</keyword>
<evidence type="ECO:0000256" key="8">
    <source>
        <dbReference type="SAM" id="MobiDB-lite"/>
    </source>
</evidence>
<proteinExistence type="inferred from homology"/>
<dbReference type="Proteomes" id="UP000054304">
    <property type="component" value="Unassembled WGS sequence"/>
</dbReference>
<keyword evidence="3 7" id="KW-0863">Zinc-finger</keyword>
<dbReference type="STRING" id="1245769.A0A0C7N4P5"/>
<keyword evidence="4" id="KW-0862">Zinc</keyword>
<feature type="region of interest" description="Disordered" evidence="8">
    <location>
        <begin position="1"/>
        <end position="21"/>
    </location>
</feature>
<accession>A0A0C7N4P5</accession>
<name>A0A0C7N4P5_9SACH</name>
<reference evidence="10 11" key="1">
    <citation type="submission" date="2014-12" db="EMBL/GenBank/DDBJ databases">
        <authorList>
            <person name="Neuveglise Cecile"/>
        </authorList>
    </citation>
    <scope>NUCLEOTIDE SEQUENCE [LARGE SCALE GENOMIC DNA]</scope>
    <source>
        <strain evidence="10 11">CBS 12615</strain>
    </source>
</reference>
<protein>
    <recommendedName>
        <fullName evidence="6">pH-response transcription factor pacC/RIM101</fullName>
    </recommendedName>
</protein>
<dbReference type="FunFam" id="3.30.160.60:FF:000340">
    <property type="entry name" value="zinc finger protein 473 isoform X1"/>
    <property type="match status" value="1"/>
</dbReference>
<comment type="similarity">
    <text evidence="5">Belongs to the pacC/RIM101 family.</text>
</comment>
<evidence type="ECO:0000256" key="7">
    <source>
        <dbReference type="PROSITE-ProRule" id="PRU00042"/>
    </source>
</evidence>
<dbReference type="GO" id="GO:0008270">
    <property type="term" value="F:zinc ion binding"/>
    <property type="evidence" value="ECO:0007669"/>
    <property type="project" value="UniProtKB-KW"/>
</dbReference>
<dbReference type="GeneID" id="34683838"/>
<dbReference type="EMBL" id="LN736360">
    <property type="protein sequence ID" value="CEP60447.1"/>
    <property type="molecule type" value="Genomic_DNA"/>
</dbReference>